<dbReference type="RefSeq" id="WP_066965159.1">
    <property type="nucleotide sequence ID" value="NZ_CP023449.1"/>
</dbReference>
<organism evidence="6 7">
    <name type="scientific">Rhizorhabdus dicambivorans</name>
    <dbReference type="NCBI Taxonomy" id="1850238"/>
    <lineage>
        <taxon>Bacteria</taxon>
        <taxon>Pseudomonadati</taxon>
        <taxon>Pseudomonadota</taxon>
        <taxon>Alphaproteobacteria</taxon>
        <taxon>Sphingomonadales</taxon>
        <taxon>Sphingomonadaceae</taxon>
        <taxon>Rhizorhabdus</taxon>
    </lineage>
</organism>
<dbReference type="Pfam" id="PF00126">
    <property type="entry name" value="HTH_1"/>
    <property type="match status" value="1"/>
</dbReference>
<evidence type="ECO:0000256" key="1">
    <source>
        <dbReference type="ARBA" id="ARBA00009437"/>
    </source>
</evidence>
<dbReference type="PANTHER" id="PTHR30537:SF79">
    <property type="entry name" value="TRANSCRIPTIONAL REGULATOR-RELATED"/>
    <property type="match status" value="1"/>
</dbReference>
<feature type="domain" description="HTH lysR-type" evidence="5">
    <location>
        <begin position="10"/>
        <end position="67"/>
    </location>
</feature>
<name>A0A2A4FQU1_9SPHN</name>
<dbReference type="GO" id="GO:0043565">
    <property type="term" value="F:sequence-specific DNA binding"/>
    <property type="evidence" value="ECO:0007669"/>
    <property type="project" value="TreeGrafter"/>
</dbReference>
<evidence type="ECO:0000259" key="5">
    <source>
        <dbReference type="PROSITE" id="PS50931"/>
    </source>
</evidence>
<sequence length="307" mass="33723">MAESGSIATPPFASLRAFEAVFRLGGIRKAAVHLGVNHAVVSRHIKLIEEWFGLPLVERSGHRLCLTEPGARYHARISAAFAEITIATEELAGLRNDAPLRLWCIPGLAIQWLSGQLAIFERTHPGSRIELKPSDVSPNLMVHEADADIRYYRDGDRARGEVRGLRGFDLARPEVMAVASPQLVSSLSAAITPDVLSLPLLHEENDLEWRAWIRLNGVEPPERLPGPLCYHAHLALAAARQGRGIALASRFLVGEDLAQGNLVEVPLPGMRPQILGGYVLVAREDRWSAPVLAALRTFLRRQVAELL</sequence>
<dbReference type="EMBL" id="NWUF01000018">
    <property type="protein sequence ID" value="PCE41125.1"/>
    <property type="molecule type" value="Genomic_DNA"/>
</dbReference>
<dbReference type="KEGG" id="rdi:CMV14_16445"/>
<dbReference type="SUPFAM" id="SSF53850">
    <property type="entry name" value="Periplasmic binding protein-like II"/>
    <property type="match status" value="1"/>
</dbReference>
<dbReference type="GO" id="GO:0003700">
    <property type="term" value="F:DNA-binding transcription factor activity"/>
    <property type="evidence" value="ECO:0007669"/>
    <property type="project" value="InterPro"/>
</dbReference>
<dbReference type="Proteomes" id="UP000218934">
    <property type="component" value="Unassembled WGS sequence"/>
</dbReference>
<gene>
    <name evidence="6" type="ORF">COO09_16615</name>
</gene>
<dbReference type="InterPro" id="IPR058163">
    <property type="entry name" value="LysR-type_TF_proteobact-type"/>
</dbReference>
<dbReference type="OrthoDB" id="9794694at2"/>
<keyword evidence="7" id="KW-1185">Reference proteome</keyword>
<dbReference type="Gene3D" id="1.10.10.10">
    <property type="entry name" value="Winged helix-like DNA-binding domain superfamily/Winged helix DNA-binding domain"/>
    <property type="match status" value="1"/>
</dbReference>
<dbReference type="InterPro" id="IPR000847">
    <property type="entry name" value="LysR_HTH_N"/>
</dbReference>
<proteinExistence type="inferred from homology"/>
<comment type="caution">
    <text evidence="6">The sequence shown here is derived from an EMBL/GenBank/DDBJ whole genome shotgun (WGS) entry which is preliminary data.</text>
</comment>
<keyword evidence="4" id="KW-0804">Transcription</keyword>
<evidence type="ECO:0000256" key="2">
    <source>
        <dbReference type="ARBA" id="ARBA00023015"/>
    </source>
</evidence>
<dbReference type="Pfam" id="PF03466">
    <property type="entry name" value="LysR_substrate"/>
    <property type="match status" value="1"/>
</dbReference>
<dbReference type="Gene3D" id="3.40.190.10">
    <property type="entry name" value="Periplasmic binding protein-like II"/>
    <property type="match status" value="2"/>
</dbReference>
<evidence type="ECO:0000256" key="3">
    <source>
        <dbReference type="ARBA" id="ARBA00023125"/>
    </source>
</evidence>
<dbReference type="AlphaFoldDB" id="A0A2A4FQU1"/>
<keyword evidence="2" id="KW-0805">Transcription regulation</keyword>
<dbReference type="InterPro" id="IPR005119">
    <property type="entry name" value="LysR_subst-bd"/>
</dbReference>
<dbReference type="InterPro" id="IPR036388">
    <property type="entry name" value="WH-like_DNA-bd_sf"/>
</dbReference>
<accession>A0A2A4FQU1</accession>
<dbReference type="PROSITE" id="PS50931">
    <property type="entry name" value="HTH_LYSR"/>
    <property type="match status" value="1"/>
</dbReference>
<keyword evidence="3" id="KW-0238">DNA-binding</keyword>
<dbReference type="PANTHER" id="PTHR30537">
    <property type="entry name" value="HTH-TYPE TRANSCRIPTIONAL REGULATOR"/>
    <property type="match status" value="1"/>
</dbReference>
<comment type="similarity">
    <text evidence="1">Belongs to the LysR transcriptional regulatory family.</text>
</comment>
<protein>
    <submittedName>
        <fullName evidence="6">LysR family transcriptional regulator</fullName>
    </submittedName>
</protein>
<dbReference type="GO" id="GO:0006351">
    <property type="term" value="P:DNA-templated transcription"/>
    <property type="evidence" value="ECO:0007669"/>
    <property type="project" value="TreeGrafter"/>
</dbReference>
<dbReference type="SUPFAM" id="SSF46785">
    <property type="entry name" value="Winged helix' DNA-binding domain"/>
    <property type="match status" value="1"/>
</dbReference>
<reference evidence="6 7" key="1">
    <citation type="submission" date="2017-09" db="EMBL/GenBank/DDBJ databases">
        <title>The Catabolism of 3,6-Dichlorosalicylic acid is Initiated by the Cytochrome P450 Monooxygenase DsmABC in Rhizorhabdus dicambivorans Ndbn-20.</title>
        <authorList>
            <person name="Na L."/>
        </authorList>
    </citation>
    <scope>NUCLEOTIDE SEQUENCE [LARGE SCALE GENOMIC DNA]</scope>
    <source>
        <strain evidence="6 7">Ndbn-20m</strain>
    </source>
</reference>
<evidence type="ECO:0000256" key="4">
    <source>
        <dbReference type="ARBA" id="ARBA00023163"/>
    </source>
</evidence>
<evidence type="ECO:0000313" key="6">
    <source>
        <dbReference type="EMBL" id="PCE41125.1"/>
    </source>
</evidence>
<dbReference type="InterPro" id="IPR036390">
    <property type="entry name" value="WH_DNA-bd_sf"/>
</dbReference>
<evidence type="ECO:0000313" key="7">
    <source>
        <dbReference type="Proteomes" id="UP000218934"/>
    </source>
</evidence>